<evidence type="ECO:0000256" key="4">
    <source>
        <dbReference type="ARBA" id="ARBA00022840"/>
    </source>
</evidence>
<dbReference type="GO" id="GO:0005524">
    <property type="term" value="F:ATP binding"/>
    <property type="evidence" value="ECO:0007669"/>
    <property type="project" value="UniProtKB-KW"/>
</dbReference>
<proteinExistence type="predicted"/>
<name>A0A151QP79_CAJCA</name>
<dbReference type="Gene3D" id="3.40.50.300">
    <property type="entry name" value="P-loop containing nucleotide triphosphate hydrolases"/>
    <property type="match status" value="1"/>
</dbReference>
<dbReference type="AlphaFoldDB" id="A0A151QP79"/>
<keyword evidence="4" id="KW-0067">ATP-binding</keyword>
<dbReference type="InterPro" id="IPR041118">
    <property type="entry name" value="Rx_N"/>
</dbReference>
<feature type="domain" description="Disease resistance N-terminal" evidence="6">
    <location>
        <begin position="5"/>
        <end position="93"/>
    </location>
</feature>
<dbReference type="OMA" id="ECHASIT"/>
<protein>
    <submittedName>
        <fullName evidence="9">Disease resistance protein RPM1</fullName>
    </submittedName>
</protein>
<dbReference type="GO" id="GO:0006952">
    <property type="term" value="P:defense response"/>
    <property type="evidence" value="ECO:0007669"/>
    <property type="project" value="UniProtKB-KW"/>
</dbReference>
<evidence type="ECO:0000256" key="3">
    <source>
        <dbReference type="ARBA" id="ARBA00022821"/>
    </source>
</evidence>
<evidence type="ECO:0000313" key="9">
    <source>
        <dbReference type="EMBL" id="KYP32052.1"/>
    </source>
</evidence>
<dbReference type="InterPro" id="IPR027417">
    <property type="entry name" value="P-loop_NTPase"/>
</dbReference>
<dbReference type="Pfam" id="PF18052">
    <property type="entry name" value="Rx_N"/>
    <property type="match status" value="1"/>
</dbReference>
<dbReference type="Pfam" id="PF23598">
    <property type="entry name" value="LRR_14"/>
    <property type="match status" value="1"/>
</dbReference>
<accession>A0A151QP79</accession>
<dbReference type="SUPFAM" id="SSF52058">
    <property type="entry name" value="L domain-like"/>
    <property type="match status" value="1"/>
</dbReference>
<keyword evidence="1" id="KW-0677">Repeat</keyword>
<dbReference type="EMBL" id="KQ485483">
    <property type="protein sequence ID" value="KYP32052.1"/>
    <property type="molecule type" value="Genomic_DNA"/>
</dbReference>
<dbReference type="InterPro" id="IPR058922">
    <property type="entry name" value="WHD_DRP"/>
</dbReference>
<dbReference type="InterPro" id="IPR032675">
    <property type="entry name" value="LRR_dom_sf"/>
</dbReference>
<gene>
    <name evidence="9" type="ORF">KK1_047368</name>
</gene>
<dbReference type="InterPro" id="IPR042197">
    <property type="entry name" value="Apaf_helical"/>
</dbReference>
<dbReference type="InterPro" id="IPR055414">
    <property type="entry name" value="LRR_R13L4/SHOC2-like"/>
</dbReference>
<dbReference type="PRINTS" id="PR00364">
    <property type="entry name" value="DISEASERSIST"/>
</dbReference>
<evidence type="ECO:0000256" key="2">
    <source>
        <dbReference type="ARBA" id="ARBA00022741"/>
    </source>
</evidence>
<keyword evidence="3" id="KW-0611">Plant defense</keyword>
<keyword evidence="2" id="KW-0547">Nucleotide-binding</keyword>
<dbReference type="Pfam" id="PF00931">
    <property type="entry name" value="NB-ARC"/>
    <property type="match status" value="1"/>
</dbReference>
<dbReference type="GO" id="GO:0051707">
    <property type="term" value="P:response to other organism"/>
    <property type="evidence" value="ECO:0007669"/>
    <property type="project" value="UniProtKB-ARBA"/>
</dbReference>
<evidence type="ECO:0000259" key="5">
    <source>
        <dbReference type="Pfam" id="PF00931"/>
    </source>
</evidence>
<evidence type="ECO:0000259" key="8">
    <source>
        <dbReference type="Pfam" id="PF23598"/>
    </source>
</evidence>
<feature type="domain" description="Disease resistance R13L4/SHOC-2-like LRR" evidence="8">
    <location>
        <begin position="492"/>
        <end position="814"/>
    </location>
</feature>
<evidence type="ECO:0000256" key="1">
    <source>
        <dbReference type="ARBA" id="ARBA00022737"/>
    </source>
</evidence>
<dbReference type="Proteomes" id="UP000075243">
    <property type="component" value="Unassembled WGS sequence"/>
</dbReference>
<dbReference type="Gene3D" id="3.80.10.10">
    <property type="entry name" value="Ribonuclease Inhibitor"/>
    <property type="match status" value="1"/>
</dbReference>
<dbReference type="Pfam" id="PF23559">
    <property type="entry name" value="WHD_DRP"/>
    <property type="match status" value="1"/>
</dbReference>
<feature type="domain" description="Disease resistance protein winged helix" evidence="7">
    <location>
        <begin position="395"/>
        <end position="448"/>
    </location>
</feature>
<dbReference type="SUPFAM" id="SSF52540">
    <property type="entry name" value="P-loop containing nucleoside triphosphate hydrolases"/>
    <property type="match status" value="1"/>
</dbReference>
<organism evidence="9 10">
    <name type="scientific">Cajanus cajan</name>
    <name type="common">Pigeon pea</name>
    <name type="synonym">Cajanus indicus</name>
    <dbReference type="NCBI Taxonomy" id="3821"/>
    <lineage>
        <taxon>Eukaryota</taxon>
        <taxon>Viridiplantae</taxon>
        <taxon>Streptophyta</taxon>
        <taxon>Embryophyta</taxon>
        <taxon>Tracheophyta</taxon>
        <taxon>Spermatophyta</taxon>
        <taxon>Magnoliopsida</taxon>
        <taxon>eudicotyledons</taxon>
        <taxon>Gunneridae</taxon>
        <taxon>Pentapetalae</taxon>
        <taxon>rosids</taxon>
        <taxon>fabids</taxon>
        <taxon>Fabales</taxon>
        <taxon>Fabaceae</taxon>
        <taxon>Papilionoideae</taxon>
        <taxon>50 kb inversion clade</taxon>
        <taxon>NPAAA clade</taxon>
        <taxon>indigoferoid/millettioid clade</taxon>
        <taxon>Phaseoleae</taxon>
        <taxon>Cajanus</taxon>
    </lineage>
</organism>
<dbReference type="InterPro" id="IPR002182">
    <property type="entry name" value="NB-ARC"/>
</dbReference>
<dbReference type="FunFam" id="3.40.50.300:FF:001091">
    <property type="entry name" value="Probable disease resistance protein At1g61300"/>
    <property type="match status" value="1"/>
</dbReference>
<dbReference type="GO" id="GO:0043531">
    <property type="term" value="F:ADP binding"/>
    <property type="evidence" value="ECO:0007669"/>
    <property type="project" value="InterPro"/>
</dbReference>
<dbReference type="Gene3D" id="1.10.8.430">
    <property type="entry name" value="Helical domain of apoptotic protease-activating factors"/>
    <property type="match status" value="1"/>
</dbReference>
<reference evidence="9" key="1">
    <citation type="journal article" date="2012" name="Nat. Biotechnol.">
        <title>Draft genome sequence of pigeonpea (Cajanus cajan), an orphan legume crop of resource-poor farmers.</title>
        <authorList>
            <person name="Varshney R.K."/>
            <person name="Chen W."/>
            <person name="Li Y."/>
            <person name="Bharti A.K."/>
            <person name="Saxena R.K."/>
            <person name="Schlueter J.A."/>
            <person name="Donoghue M.T."/>
            <person name="Azam S."/>
            <person name="Fan G."/>
            <person name="Whaley A.M."/>
            <person name="Farmer A.D."/>
            <person name="Sheridan J."/>
            <person name="Iwata A."/>
            <person name="Tuteja R."/>
            <person name="Penmetsa R.V."/>
            <person name="Wu W."/>
            <person name="Upadhyaya H.D."/>
            <person name="Yang S.P."/>
            <person name="Shah T."/>
            <person name="Saxena K.B."/>
            <person name="Michael T."/>
            <person name="McCombie W.R."/>
            <person name="Yang B."/>
            <person name="Zhang G."/>
            <person name="Yang H."/>
            <person name="Wang J."/>
            <person name="Spillane C."/>
            <person name="Cook D.R."/>
            <person name="May G.D."/>
            <person name="Xu X."/>
            <person name="Jackson S.A."/>
        </authorList>
    </citation>
    <scope>NUCLEOTIDE SEQUENCE [LARGE SCALE GENOMIC DNA]</scope>
</reference>
<dbReference type="Gramene" id="C.cajan_43015.t">
    <property type="protein sequence ID" value="C.cajan_43015.t"/>
    <property type="gene ID" value="C.cajan_43015"/>
</dbReference>
<keyword evidence="10" id="KW-1185">Reference proteome</keyword>
<dbReference type="Gene3D" id="1.20.5.4130">
    <property type="match status" value="1"/>
</dbReference>
<evidence type="ECO:0000313" key="10">
    <source>
        <dbReference type="Proteomes" id="UP000075243"/>
    </source>
</evidence>
<dbReference type="PANTHER" id="PTHR36766">
    <property type="entry name" value="PLANT BROAD-SPECTRUM MILDEW RESISTANCE PROTEIN RPW8"/>
    <property type="match status" value="1"/>
</dbReference>
<sequence length="859" mass="98980">MAETAVSLAREHLLPKLVEALKMLRDLPKEVADITEELESFQDFINDADKVAEAEEGDAKRNRIKKRVMRLREAAFRMEDVIDEYKIIENKENHLDDPRCAALLCEAVDFLKTLIPRLQIAYNLRDVKSLVSAERDGFQRQFPLEPRTSGFRGNKNVPWLKLRMDPLFIKEDEVVGLDSHRLVLKNLLTKGRQERTVISVVGIPGVGKTTLAKQVFDKVYKDFECHASITVSQYYDVEALLTDMLDKLCCDSMKDIPPSASRMDRRSLIEEIQKQLRNKRYVVFFDDVWEEKFWDDIESVVIDDHNKSRILITTRYEEVADFCKKSSFIEVHKLEEPLSKEECYRLFCNKAFKYGSDGCCPEELKDISVEIVRKCKGLPLAIVAIGGLLSQKNKSEGLVKHEIGKTLEEVAQEDLSGLIRRSLVQVSSFSIDGKVKGCRVHDLIHDMILRKVKETGFCQYFNEHNQLMSSGIVRRLTITAGSYDLIRVERSHIRSILIFTKEILCEHLMGEILAKYMPLKVLDFGYAQFSQLYEVPENLGNLIHLKYLSFRYTRIQSLPKFIETLDVRNTFVSYIAKEISKLRKLRHLLGDTLSSIEVMDSLGSMTSLEKICVLKIDPDGLVIKELGKLKHLRDLRIASFREEHTNTLCASIHEMQLEAIHIYEPLWIKIRLYPEDDNEIIDLPFMSSLSTLRKLCLNGKLKKLPNWILQLQNLVKLSLKNSDLTNDPLESLEDMPNLLFLSISSHAYVGETMHFQDGGFQKLKELELIYLSKLNSIFIGRGALHSLKKLQLQHLKTVPYGIQHLAKLEVLNIRYMPYEFEQSIADDGGQEHWMIQHVPCVQITNLSTFPKRESVSKVQ</sequence>
<dbReference type="PANTHER" id="PTHR36766:SF63">
    <property type="entry name" value="NB-ARC DOMAIN-CONTAINING PROTEIN"/>
    <property type="match status" value="1"/>
</dbReference>
<evidence type="ECO:0000259" key="7">
    <source>
        <dbReference type="Pfam" id="PF23559"/>
    </source>
</evidence>
<feature type="domain" description="NB-ARC" evidence="5">
    <location>
        <begin position="184"/>
        <end position="353"/>
    </location>
</feature>
<evidence type="ECO:0000259" key="6">
    <source>
        <dbReference type="Pfam" id="PF18052"/>
    </source>
</evidence>